<evidence type="ECO:0000313" key="1">
    <source>
        <dbReference type="EMBL" id="RLE15366.1"/>
    </source>
</evidence>
<dbReference type="AlphaFoldDB" id="A0A662DNC9"/>
<dbReference type="EMBL" id="QMQA01000007">
    <property type="protein sequence ID" value="RLE15366.1"/>
    <property type="molecule type" value="Genomic_DNA"/>
</dbReference>
<dbReference type="Proteomes" id="UP000280417">
    <property type="component" value="Unassembled WGS sequence"/>
</dbReference>
<gene>
    <name evidence="1" type="ORF">DRJ04_00600</name>
</gene>
<name>A0A662DNC9_UNCAE</name>
<protein>
    <submittedName>
        <fullName evidence="1">Uncharacterized protein</fullName>
    </submittedName>
</protein>
<accession>A0A662DNC9</accession>
<evidence type="ECO:0000313" key="2">
    <source>
        <dbReference type="Proteomes" id="UP000280417"/>
    </source>
</evidence>
<reference evidence="1 2" key="1">
    <citation type="submission" date="2018-06" db="EMBL/GenBank/DDBJ databases">
        <title>Extensive metabolic versatility and redundancy in microbially diverse, dynamic hydrothermal sediments.</title>
        <authorList>
            <person name="Dombrowski N."/>
            <person name="Teske A."/>
            <person name="Baker B.J."/>
        </authorList>
    </citation>
    <scope>NUCLEOTIDE SEQUENCE [LARGE SCALE GENOMIC DNA]</scope>
    <source>
        <strain evidence="1">B3_G15</strain>
    </source>
</reference>
<proteinExistence type="predicted"/>
<comment type="caution">
    <text evidence="1">The sequence shown here is derived from an EMBL/GenBank/DDBJ whole genome shotgun (WGS) entry which is preliminary data.</text>
</comment>
<sequence>MEKEISISENRLVEKLNRISAFIKKKYGIRVKFVEILGKRWSYVAGEKEDGLSSPLTERIKIDERFGLITDRWEEIPKKEKNNLISLLQRVIKKYG</sequence>
<organism evidence="1 2">
    <name type="scientific">Aerophobetes bacterium</name>
    <dbReference type="NCBI Taxonomy" id="2030807"/>
    <lineage>
        <taxon>Bacteria</taxon>
        <taxon>Candidatus Aerophobota</taxon>
    </lineage>
</organism>